<evidence type="ECO:0000259" key="11">
    <source>
        <dbReference type="PROSITE" id="PS51883"/>
    </source>
</evidence>
<dbReference type="PANTHER" id="PTHR11702">
    <property type="entry name" value="DEVELOPMENTALLY REGULATED GTP-BINDING PROTEIN-RELATED"/>
    <property type="match status" value="1"/>
</dbReference>
<dbReference type="GO" id="GO:0043022">
    <property type="term" value="F:ribosome binding"/>
    <property type="evidence" value="ECO:0007669"/>
    <property type="project" value="UniProtKB-ARBA"/>
</dbReference>
<dbReference type="AlphaFoldDB" id="A0A6P2D8M1"/>
<dbReference type="SUPFAM" id="SSF82051">
    <property type="entry name" value="Obg GTP-binding protein N-terminal domain"/>
    <property type="match status" value="1"/>
</dbReference>
<evidence type="ECO:0000256" key="7">
    <source>
        <dbReference type="ARBA" id="ARBA00023134"/>
    </source>
</evidence>
<dbReference type="EC" id="3.6.5.-" evidence="8"/>
<dbReference type="CDD" id="cd01898">
    <property type="entry name" value="Obg"/>
    <property type="match status" value="1"/>
</dbReference>
<sequence>MTRTDFRTLDLTTLDVTEMFVDRVELFVKGGDGGRGAASFRREKFIPLGGPDGGDGGNGGSVVVRADPNADNLAGLTMKKHWRAKSGEAGSGAKCAGKNAEGIVLLVPPGTIVRDRERGNVLKDLVQPGDEVIVAKGGRGGRGNVHFKSSTNRAPREYEPGEEGEERWVSLELKVIADAGLVGFPNAGKSTLLSRVSRATPEIASYPFTTKSPNLGIVTIGDNGFVLADLPGLIEGAAQGVGLGHEFLRHVERTRVLIHLVEPFPTDGSDPVKNYHLIRKELREYAVPLDGKPEVVCVSKAELTGANEVRDQLAADLGLEVLLISAVTGEGLQLVVGRVAQMLDTIKREEAEAAARKKPLEFATEGAIRTTDFQTTSVTSITPPSDEANP</sequence>
<dbReference type="KEGG" id="gms:SOIL9_06520"/>
<evidence type="ECO:0000256" key="2">
    <source>
        <dbReference type="ARBA" id="ARBA00022490"/>
    </source>
</evidence>
<dbReference type="InterPro" id="IPR006073">
    <property type="entry name" value="GTP-bd"/>
</dbReference>
<dbReference type="InterPro" id="IPR031167">
    <property type="entry name" value="G_OBG"/>
</dbReference>
<feature type="binding site" evidence="8">
    <location>
        <begin position="229"/>
        <end position="232"/>
    </location>
    <ligand>
        <name>GTP</name>
        <dbReference type="ChEBI" id="CHEBI:37565"/>
    </ligand>
</feature>
<dbReference type="NCBIfam" id="TIGR02729">
    <property type="entry name" value="Obg_CgtA"/>
    <property type="match status" value="1"/>
</dbReference>
<feature type="compositionally biased region" description="Polar residues" evidence="9">
    <location>
        <begin position="371"/>
        <end position="383"/>
    </location>
</feature>
<evidence type="ECO:0000256" key="9">
    <source>
        <dbReference type="SAM" id="MobiDB-lite"/>
    </source>
</evidence>
<evidence type="ECO:0000259" key="10">
    <source>
        <dbReference type="PROSITE" id="PS51710"/>
    </source>
</evidence>
<evidence type="ECO:0000256" key="1">
    <source>
        <dbReference type="ARBA" id="ARBA00007699"/>
    </source>
</evidence>
<feature type="binding site" evidence="8">
    <location>
        <begin position="183"/>
        <end position="190"/>
    </location>
    <ligand>
        <name>GTP</name>
        <dbReference type="ChEBI" id="CHEBI:37565"/>
    </ligand>
</feature>
<comment type="subcellular location">
    <subcellularLocation>
        <location evidence="8">Cytoplasm</location>
    </subcellularLocation>
</comment>
<evidence type="ECO:0000313" key="13">
    <source>
        <dbReference type="Proteomes" id="UP000464178"/>
    </source>
</evidence>
<reference evidence="12 13" key="1">
    <citation type="submission" date="2019-05" db="EMBL/GenBank/DDBJ databases">
        <authorList>
            <consortium name="Science for Life Laboratories"/>
        </authorList>
    </citation>
    <scope>NUCLEOTIDE SEQUENCE [LARGE SCALE GENOMIC DNA]</scope>
    <source>
        <strain evidence="12">Soil9</strain>
    </source>
</reference>
<dbReference type="InterPro" id="IPR006169">
    <property type="entry name" value="GTP1_OBG_dom"/>
</dbReference>
<dbReference type="GO" id="GO:0005737">
    <property type="term" value="C:cytoplasm"/>
    <property type="evidence" value="ECO:0007669"/>
    <property type="project" value="UniProtKB-SubCell"/>
</dbReference>
<feature type="domain" description="Obg" evidence="11">
    <location>
        <begin position="18"/>
        <end position="176"/>
    </location>
</feature>
<dbReference type="HAMAP" id="MF_01454">
    <property type="entry name" value="GTPase_Obg"/>
    <property type="match status" value="1"/>
</dbReference>
<dbReference type="PROSITE" id="PS00905">
    <property type="entry name" value="GTP1_OBG"/>
    <property type="match status" value="1"/>
</dbReference>
<dbReference type="Pfam" id="PF01926">
    <property type="entry name" value="MMR_HSR1"/>
    <property type="match status" value="1"/>
</dbReference>
<dbReference type="Gene3D" id="2.70.210.12">
    <property type="entry name" value="GTP1/OBG domain"/>
    <property type="match status" value="1"/>
</dbReference>
<dbReference type="PRINTS" id="PR00326">
    <property type="entry name" value="GTP1OBG"/>
</dbReference>
<dbReference type="PIRSF" id="PIRSF002401">
    <property type="entry name" value="GTP_bd_Obg/CgtA"/>
    <property type="match status" value="1"/>
</dbReference>
<dbReference type="NCBIfam" id="NF008955">
    <property type="entry name" value="PRK12297.1"/>
    <property type="match status" value="1"/>
</dbReference>
<dbReference type="InterPro" id="IPR014100">
    <property type="entry name" value="GTP-bd_Obg/CgtA"/>
</dbReference>
<dbReference type="PANTHER" id="PTHR11702:SF31">
    <property type="entry name" value="MITOCHONDRIAL RIBOSOME-ASSOCIATED GTPASE 2"/>
    <property type="match status" value="1"/>
</dbReference>
<keyword evidence="7 8" id="KW-0342">GTP-binding</keyword>
<feature type="domain" description="OBG-type G" evidence="10">
    <location>
        <begin position="177"/>
        <end position="344"/>
    </location>
</feature>
<dbReference type="GO" id="GO:0042254">
    <property type="term" value="P:ribosome biogenesis"/>
    <property type="evidence" value="ECO:0007669"/>
    <property type="project" value="UniProtKB-UniRule"/>
</dbReference>
<evidence type="ECO:0000256" key="3">
    <source>
        <dbReference type="ARBA" id="ARBA00022723"/>
    </source>
</evidence>
<comment type="function">
    <text evidence="8">An essential GTPase which binds GTP, GDP and possibly (p)ppGpp with moderate affinity, with high nucleotide exchange rates and a fairly low GTP hydrolysis rate. Plays a role in control of the cell cycle, stress response, ribosome biogenesis and in those bacteria that undergo differentiation, in morphogenesis control.</text>
</comment>
<dbReference type="InterPro" id="IPR045086">
    <property type="entry name" value="OBG_GTPase"/>
</dbReference>
<dbReference type="Gene3D" id="3.40.50.300">
    <property type="entry name" value="P-loop containing nucleotide triphosphate hydrolases"/>
    <property type="match status" value="1"/>
</dbReference>
<name>A0A6P2D8M1_9BACT</name>
<dbReference type="InterPro" id="IPR036726">
    <property type="entry name" value="GTP1_OBG_dom_sf"/>
</dbReference>
<dbReference type="FunFam" id="2.70.210.12:FF:000001">
    <property type="entry name" value="GTPase Obg"/>
    <property type="match status" value="1"/>
</dbReference>
<dbReference type="GO" id="GO:0005525">
    <property type="term" value="F:GTP binding"/>
    <property type="evidence" value="ECO:0007669"/>
    <property type="project" value="UniProtKB-UniRule"/>
</dbReference>
<proteinExistence type="inferred from homology"/>
<feature type="binding site" evidence="8">
    <location>
        <position position="210"/>
    </location>
    <ligand>
        <name>Mg(2+)</name>
        <dbReference type="ChEBI" id="CHEBI:18420"/>
    </ligand>
</feature>
<dbReference type="EMBL" id="LR593886">
    <property type="protein sequence ID" value="VTR97568.1"/>
    <property type="molecule type" value="Genomic_DNA"/>
</dbReference>
<dbReference type="SUPFAM" id="SSF52540">
    <property type="entry name" value="P-loop containing nucleoside triphosphate hydrolases"/>
    <property type="match status" value="1"/>
</dbReference>
<dbReference type="PROSITE" id="PS51883">
    <property type="entry name" value="OBG"/>
    <property type="match status" value="1"/>
</dbReference>
<evidence type="ECO:0000256" key="5">
    <source>
        <dbReference type="ARBA" id="ARBA00022801"/>
    </source>
</evidence>
<keyword evidence="5 8" id="KW-0378">Hydrolase</keyword>
<feature type="region of interest" description="Disordered" evidence="9">
    <location>
        <begin position="365"/>
        <end position="390"/>
    </location>
</feature>
<feature type="binding site" evidence="8">
    <location>
        <begin position="299"/>
        <end position="302"/>
    </location>
    <ligand>
        <name>GTP</name>
        <dbReference type="ChEBI" id="CHEBI:37565"/>
    </ligand>
</feature>
<accession>A0A6P2D8M1</accession>
<feature type="binding site" evidence="8">
    <location>
        <position position="190"/>
    </location>
    <ligand>
        <name>Mg(2+)</name>
        <dbReference type="ChEBI" id="CHEBI:18420"/>
    </ligand>
</feature>
<dbReference type="GO" id="GO:0003924">
    <property type="term" value="F:GTPase activity"/>
    <property type="evidence" value="ECO:0007669"/>
    <property type="project" value="UniProtKB-UniRule"/>
</dbReference>
<dbReference type="InterPro" id="IPR027417">
    <property type="entry name" value="P-loop_NTPase"/>
</dbReference>
<dbReference type="NCBIfam" id="NF008956">
    <property type="entry name" value="PRK12299.1"/>
    <property type="match status" value="1"/>
</dbReference>
<keyword evidence="6 8" id="KW-0460">Magnesium</keyword>
<dbReference type="InterPro" id="IPR006074">
    <property type="entry name" value="GTP1-OBG_CS"/>
</dbReference>
<keyword evidence="2 8" id="KW-0963">Cytoplasm</keyword>
<feature type="binding site" evidence="8">
    <location>
        <begin position="208"/>
        <end position="212"/>
    </location>
    <ligand>
        <name>GTP</name>
        <dbReference type="ChEBI" id="CHEBI:37565"/>
    </ligand>
</feature>
<dbReference type="GO" id="GO:0000287">
    <property type="term" value="F:magnesium ion binding"/>
    <property type="evidence" value="ECO:0007669"/>
    <property type="project" value="InterPro"/>
</dbReference>
<protein>
    <recommendedName>
        <fullName evidence="8">GTPase Obg</fullName>
        <ecNumber evidence="8">3.6.5.-</ecNumber>
    </recommendedName>
    <alternativeName>
        <fullName evidence="8">GTP-binding protein Obg</fullName>
    </alternativeName>
</protein>
<feature type="binding site" evidence="8">
    <location>
        <begin position="325"/>
        <end position="327"/>
    </location>
    <ligand>
        <name>GTP</name>
        <dbReference type="ChEBI" id="CHEBI:37565"/>
    </ligand>
</feature>
<keyword evidence="4 8" id="KW-0547">Nucleotide-binding</keyword>
<dbReference type="PROSITE" id="PS51710">
    <property type="entry name" value="G_OBG"/>
    <property type="match status" value="1"/>
</dbReference>
<comment type="subunit">
    <text evidence="8">Monomer.</text>
</comment>
<comment type="similarity">
    <text evidence="1 8">Belongs to the TRAFAC class OBG-HflX-like GTPase superfamily. OBG GTPase family.</text>
</comment>
<gene>
    <name evidence="8" type="primary">obg</name>
    <name evidence="12" type="ORF">SOIL9_06520</name>
</gene>
<dbReference type="Pfam" id="PF01018">
    <property type="entry name" value="GTP1_OBG"/>
    <property type="match status" value="1"/>
</dbReference>
<evidence type="ECO:0000256" key="6">
    <source>
        <dbReference type="ARBA" id="ARBA00022842"/>
    </source>
</evidence>
<keyword evidence="3 8" id="KW-0479">Metal-binding</keyword>
<dbReference type="Proteomes" id="UP000464178">
    <property type="component" value="Chromosome"/>
</dbReference>
<evidence type="ECO:0000256" key="4">
    <source>
        <dbReference type="ARBA" id="ARBA00022741"/>
    </source>
</evidence>
<evidence type="ECO:0000256" key="8">
    <source>
        <dbReference type="HAMAP-Rule" id="MF_01454"/>
    </source>
</evidence>
<organism evidence="12 13">
    <name type="scientific">Gemmata massiliana</name>
    <dbReference type="NCBI Taxonomy" id="1210884"/>
    <lineage>
        <taxon>Bacteria</taxon>
        <taxon>Pseudomonadati</taxon>
        <taxon>Planctomycetota</taxon>
        <taxon>Planctomycetia</taxon>
        <taxon>Gemmatales</taxon>
        <taxon>Gemmataceae</taxon>
        <taxon>Gemmata</taxon>
    </lineage>
</organism>
<evidence type="ECO:0000313" key="12">
    <source>
        <dbReference type="EMBL" id="VTR97568.1"/>
    </source>
</evidence>
<keyword evidence="13" id="KW-1185">Reference proteome</keyword>
<comment type="cofactor">
    <cofactor evidence="8">
        <name>Mg(2+)</name>
        <dbReference type="ChEBI" id="CHEBI:18420"/>
    </cofactor>
</comment>